<feature type="compositionally biased region" description="Polar residues" evidence="1">
    <location>
        <begin position="1"/>
        <end position="14"/>
    </location>
</feature>
<feature type="transmembrane region" description="Helical" evidence="2">
    <location>
        <begin position="611"/>
        <end position="628"/>
    </location>
</feature>
<keyword evidence="4" id="KW-1185">Reference proteome</keyword>
<reference evidence="3" key="1">
    <citation type="journal article" date="2023" name="Mol. Phylogenet. Evol.">
        <title>Genome-scale phylogeny and comparative genomics of the fungal order Sordariales.</title>
        <authorList>
            <person name="Hensen N."/>
            <person name="Bonometti L."/>
            <person name="Westerberg I."/>
            <person name="Brannstrom I.O."/>
            <person name="Guillou S."/>
            <person name="Cros-Aarteil S."/>
            <person name="Calhoun S."/>
            <person name="Haridas S."/>
            <person name="Kuo A."/>
            <person name="Mondo S."/>
            <person name="Pangilinan J."/>
            <person name="Riley R."/>
            <person name="LaButti K."/>
            <person name="Andreopoulos B."/>
            <person name="Lipzen A."/>
            <person name="Chen C."/>
            <person name="Yan M."/>
            <person name="Daum C."/>
            <person name="Ng V."/>
            <person name="Clum A."/>
            <person name="Steindorff A."/>
            <person name="Ohm R.A."/>
            <person name="Martin F."/>
            <person name="Silar P."/>
            <person name="Natvig D.O."/>
            <person name="Lalanne C."/>
            <person name="Gautier V."/>
            <person name="Ament-Velasquez S.L."/>
            <person name="Kruys A."/>
            <person name="Hutchinson M.I."/>
            <person name="Powell A.J."/>
            <person name="Barry K."/>
            <person name="Miller A.N."/>
            <person name="Grigoriev I.V."/>
            <person name="Debuchy R."/>
            <person name="Gladieux P."/>
            <person name="Hiltunen Thoren M."/>
            <person name="Johannesson H."/>
        </authorList>
    </citation>
    <scope>NUCLEOTIDE SEQUENCE</scope>
    <source>
        <strain evidence="3">CBS 757.83</strain>
    </source>
</reference>
<protein>
    <submittedName>
        <fullName evidence="3">Uncharacterized protein</fullName>
    </submittedName>
</protein>
<feature type="region of interest" description="Disordered" evidence="1">
    <location>
        <begin position="290"/>
        <end position="311"/>
    </location>
</feature>
<organism evidence="3 4">
    <name type="scientific">Parathielavia hyrcaniae</name>
    <dbReference type="NCBI Taxonomy" id="113614"/>
    <lineage>
        <taxon>Eukaryota</taxon>
        <taxon>Fungi</taxon>
        <taxon>Dikarya</taxon>
        <taxon>Ascomycota</taxon>
        <taxon>Pezizomycotina</taxon>
        <taxon>Sordariomycetes</taxon>
        <taxon>Sordariomycetidae</taxon>
        <taxon>Sordariales</taxon>
        <taxon>Chaetomiaceae</taxon>
        <taxon>Parathielavia</taxon>
    </lineage>
</organism>
<evidence type="ECO:0000256" key="2">
    <source>
        <dbReference type="SAM" id="Phobius"/>
    </source>
</evidence>
<feature type="transmembrane region" description="Helical" evidence="2">
    <location>
        <begin position="577"/>
        <end position="599"/>
    </location>
</feature>
<evidence type="ECO:0000256" key="1">
    <source>
        <dbReference type="SAM" id="MobiDB-lite"/>
    </source>
</evidence>
<keyword evidence="2" id="KW-0812">Transmembrane</keyword>
<sequence>MESSTSETNATLARSSKAPDSEELKRRPLRRSKTIRLPPPQVGLPWPCGQDESDPDCVIFCLAELDVDKERLISGLDCHRRFKVKEGYEMRDLPKFNDLTRYDVSEEQEMDLWKFEVDRLATAVMSPTPPSVEGAPEWYGPADSTGYNRLHVISTTLKYALDICVHDNELVLVEHQPLIVNKELLLGSHRHLLRNFDPEEGIIRFDKKIKLARHNDEVYHGLVNYLTAILARLLVRIMSGRFWVDNCLTTIAKFAAKLKVLGNDLPRAVSLTFEAYKVVQLQVNELGLSQPEGQQVPTPSAGKDQPAGPGVPGDWRAVDMGGASGARYFIVLDAFNRGISALVNNCVVELVWDEEVEQTADMFETSAVIYDTGFRGLRTQLCQERDGTISAAAERTVIHCAAVVFDVCRETWFSQPSAEGRIRPMEKFTTLDWNWTALTDSEDLMASQPGSRSWTNMRDVITALCPHSMFCGSFPTSLSQFARQVIQISDTTNRAKFYYQRACLAAARVRTSQYEASRGTNAAPCTPQYQSVYDTPMAHEGALAGVQGDPSSRLRGAMDNVEKWVIDERSIVITSLWYSWVVLAAVGILVCGGVGLVAVEDRIAGVDPSNLALMVWTAAGFLMIYAKSMRVENWPWRDFLRGRVVCRSVSEVQAVTGVDPQLLLAVLLRFETRVMLGKCGPFRGIFNRKAEDGFAIDVPPTTQTAAAGGHLFVGVLGGLGPALVELEARNREVYGNVAPKGFQQAGERYICRDFVDPAQYRIPLNDAGVEGKGRTSEDPLPLYPLCSNSLSWYQVQGVFVEKALFS</sequence>
<reference evidence="3" key="2">
    <citation type="submission" date="2023-05" db="EMBL/GenBank/DDBJ databases">
        <authorList>
            <consortium name="Lawrence Berkeley National Laboratory"/>
            <person name="Steindorff A."/>
            <person name="Hensen N."/>
            <person name="Bonometti L."/>
            <person name="Westerberg I."/>
            <person name="Brannstrom I.O."/>
            <person name="Guillou S."/>
            <person name="Cros-Aarteil S."/>
            <person name="Calhoun S."/>
            <person name="Haridas S."/>
            <person name="Kuo A."/>
            <person name="Mondo S."/>
            <person name="Pangilinan J."/>
            <person name="Riley R."/>
            <person name="Labutti K."/>
            <person name="Andreopoulos B."/>
            <person name="Lipzen A."/>
            <person name="Chen C."/>
            <person name="Yanf M."/>
            <person name="Daum C."/>
            <person name="Ng V."/>
            <person name="Clum A."/>
            <person name="Ohm R."/>
            <person name="Martin F."/>
            <person name="Silar P."/>
            <person name="Natvig D."/>
            <person name="Lalanne C."/>
            <person name="Gautier V."/>
            <person name="Ament-Velasquez S.L."/>
            <person name="Kruys A."/>
            <person name="Hutchinson M.I."/>
            <person name="Powell A.J."/>
            <person name="Barry K."/>
            <person name="Miller A.N."/>
            <person name="Grigoriev I.V."/>
            <person name="Debuchy R."/>
            <person name="Gladieux P."/>
            <person name="Thoren M.H."/>
            <person name="Johannesson H."/>
        </authorList>
    </citation>
    <scope>NUCLEOTIDE SEQUENCE</scope>
    <source>
        <strain evidence="3">CBS 757.83</strain>
    </source>
</reference>
<feature type="compositionally biased region" description="Basic and acidic residues" evidence="1">
    <location>
        <begin position="17"/>
        <end position="26"/>
    </location>
</feature>
<proteinExistence type="predicted"/>
<gene>
    <name evidence="3" type="ORF">N658DRAFT_470579</name>
</gene>
<feature type="region of interest" description="Disordered" evidence="1">
    <location>
        <begin position="1"/>
        <end position="37"/>
    </location>
</feature>
<evidence type="ECO:0000313" key="4">
    <source>
        <dbReference type="Proteomes" id="UP001305647"/>
    </source>
</evidence>
<evidence type="ECO:0000313" key="3">
    <source>
        <dbReference type="EMBL" id="KAK4102047.1"/>
    </source>
</evidence>
<comment type="caution">
    <text evidence="3">The sequence shown here is derived from an EMBL/GenBank/DDBJ whole genome shotgun (WGS) entry which is preliminary data.</text>
</comment>
<keyword evidence="2" id="KW-0472">Membrane</keyword>
<dbReference type="AlphaFoldDB" id="A0AAN6Q1T8"/>
<keyword evidence="2" id="KW-1133">Transmembrane helix</keyword>
<name>A0AAN6Q1T8_9PEZI</name>
<accession>A0AAN6Q1T8</accession>
<dbReference type="EMBL" id="MU863633">
    <property type="protein sequence ID" value="KAK4102047.1"/>
    <property type="molecule type" value="Genomic_DNA"/>
</dbReference>
<dbReference type="Proteomes" id="UP001305647">
    <property type="component" value="Unassembled WGS sequence"/>
</dbReference>